<evidence type="ECO:0000259" key="2">
    <source>
        <dbReference type="Pfam" id="PF08044"/>
    </source>
</evidence>
<dbReference type="Pfam" id="PF08044">
    <property type="entry name" value="DUF1707"/>
    <property type="match status" value="1"/>
</dbReference>
<evidence type="ECO:0000256" key="1">
    <source>
        <dbReference type="SAM" id="Phobius"/>
    </source>
</evidence>
<dbReference type="AlphaFoldDB" id="A0A2G5P555"/>
<gene>
    <name evidence="3" type="ORF">CQY23_23020</name>
</gene>
<evidence type="ECO:0000313" key="4">
    <source>
        <dbReference type="Proteomes" id="UP000230971"/>
    </source>
</evidence>
<accession>A0A2G5P555</accession>
<dbReference type="EMBL" id="PDKV01000051">
    <property type="protein sequence ID" value="PIB73501.1"/>
    <property type="molecule type" value="Genomic_DNA"/>
</dbReference>
<dbReference type="OrthoDB" id="4753163at2"/>
<dbReference type="PANTHER" id="PTHR40763:SF4">
    <property type="entry name" value="DUF1707 DOMAIN-CONTAINING PROTEIN"/>
    <property type="match status" value="1"/>
</dbReference>
<organism evidence="3 4">
    <name type="scientific">Mycobacterium celatum</name>
    <dbReference type="NCBI Taxonomy" id="28045"/>
    <lineage>
        <taxon>Bacteria</taxon>
        <taxon>Bacillati</taxon>
        <taxon>Actinomycetota</taxon>
        <taxon>Actinomycetes</taxon>
        <taxon>Mycobacteriales</taxon>
        <taxon>Mycobacteriaceae</taxon>
        <taxon>Mycobacterium</taxon>
    </lineage>
</organism>
<keyword evidence="1" id="KW-1133">Transmembrane helix</keyword>
<sequence length="297" mass="31181">MIRTAVPRSPPAWASTIIAVATTATRAKDSDRQDTCRILDGALDEGQLSMEEHRERVSAATSAVTLGDLHALVADLQTASAPVLLPSLKSAQPKFGGAGIAAAALVVAVLLGVGIGWGLYGNTSSPLSFTSDPGAKPDGVAPVVLTPPRQLQSLGGLTGLLEQARKKFGDTKGYRLVIYPDYAVMDRADPKEDRRVLSYTYRGGWGDPNSSSKSSDAVLVDLGQFDPKATVGILRGAPETLGIKASDVKTTYLIVEPSRDPTAPETVSLSVYVSSDYGSGYIQFAGDGTVNRVNYPS</sequence>
<feature type="transmembrane region" description="Helical" evidence="1">
    <location>
        <begin position="95"/>
        <end position="120"/>
    </location>
</feature>
<protein>
    <recommendedName>
        <fullName evidence="2">DUF1707 domain-containing protein</fullName>
    </recommendedName>
</protein>
<dbReference type="PANTHER" id="PTHR40763">
    <property type="entry name" value="MEMBRANE PROTEIN-RELATED"/>
    <property type="match status" value="1"/>
</dbReference>
<dbReference type="Proteomes" id="UP000230971">
    <property type="component" value="Unassembled WGS sequence"/>
</dbReference>
<keyword evidence="1" id="KW-0812">Transmembrane</keyword>
<keyword evidence="1" id="KW-0472">Membrane</keyword>
<feature type="domain" description="DUF1707" evidence="2">
    <location>
        <begin position="25"/>
        <end position="77"/>
    </location>
</feature>
<proteinExistence type="predicted"/>
<dbReference type="InterPro" id="IPR012551">
    <property type="entry name" value="DUF1707_SHOCT-like"/>
</dbReference>
<evidence type="ECO:0000313" key="3">
    <source>
        <dbReference type="EMBL" id="PIB73501.1"/>
    </source>
</evidence>
<comment type="caution">
    <text evidence="3">The sequence shown here is derived from an EMBL/GenBank/DDBJ whole genome shotgun (WGS) entry which is preliminary data.</text>
</comment>
<reference evidence="3 4" key="1">
    <citation type="journal article" date="2017" name="Infect. Genet. Evol.">
        <title>The new phylogeny of the genus Mycobacterium: The old and the news.</title>
        <authorList>
            <person name="Tortoli E."/>
            <person name="Fedrizzi T."/>
            <person name="Meehan C.J."/>
            <person name="Trovato A."/>
            <person name="Grottola A."/>
            <person name="Giacobazzi E."/>
            <person name="Serpini G.F."/>
            <person name="Tagliazucchi S."/>
            <person name="Fabio A."/>
            <person name="Bettua C."/>
            <person name="Bertorelli R."/>
            <person name="Frascaro F."/>
            <person name="De Sanctis V."/>
            <person name="Pecorari M."/>
            <person name="Jousson O."/>
            <person name="Segata N."/>
            <person name="Cirillo D.M."/>
        </authorList>
    </citation>
    <scope>NUCLEOTIDE SEQUENCE [LARGE SCALE GENOMIC DNA]</scope>
    <source>
        <strain evidence="3 4">NCTC 12882</strain>
    </source>
</reference>
<name>A0A2G5P555_MYCCE</name>